<evidence type="ECO:0000313" key="15">
    <source>
        <dbReference type="EMBL" id="CAG2144704.1"/>
    </source>
</evidence>
<comment type="subcellular location">
    <subcellularLocation>
        <location evidence="1">Cell inner membrane</location>
        <topology evidence="1">Multi-pass membrane protein</topology>
    </subcellularLocation>
</comment>
<feature type="compositionally biased region" description="Basic and acidic residues" evidence="12">
    <location>
        <begin position="328"/>
        <end position="338"/>
    </location>
</feature>
<keyword evidence="16" id="KW-1185">Reference proteome</keyword>
<dbReference type="InterPro" id="IPR004089">
    <property type="entry name" value="MCPsignal_dom"/>
</dbReference>
<dbReference type="PROSITE" id="PS50111">
    <property type="entry name" value="CHEMOTAXIS_TRANSDUC_2"/>
    <property type="match status" value="1"/>
</dbReference>
<dbReference type="SMART" id="SM00283">
    <property type="entry name" value="MA"/>
    <property type="match status" value="1"/>
</dbReference>
<dbReference type="PROSITE" id="PS50885">
    <property type="entry name" value="HAMP"/>
    <property type="match status" value="1"/>
</dbReference>
<sequence>MRNFTVSASLSVVLVSFVAFMSLSNIVSWRGLRDTASSVERLSTLTDEVQAINGAFAATQRARVSIAGAQSAARSGEGEVARDLLKTATTRLLQGQQLIERFAAMPRSSVGDRELAKKLVTSYSALNATVRAAQEAMDSGDTATYDRISAVDSIQASRTFNVALDEFSKHAEARGKEDEAAARTTFHGLQTVIAVASALALLVAVAARVALSRIVQRPLKEVGEQLARVAAGDLTVRVERRSRNEIYVLSAVATRMQDGLSKVVASVRASSEAMSAATREIAAGNMDLSARTEQQAASLEQTAASMTQMSEAVTQNAENTRHANSLAKEAKATTEAGRKEVEAMVRTIGEVSAASDRITEITGLIDGIAFQTNILALNAAVEAARAGEHGRGFAVVAGEVRSLAQRASASAREIKQLIEESTGKARHGAEQATSVNLTMARVSHVIAQVTDIIGEISVASEEQSRNLDQVHQAICQIDQVTQQNAALVEQSAAAAGSLQERAESMNREVMFFTLADSSGRLPTHDQIQPRA</sequence>
<dbReference type="InterPro" id="IPR003122">
    <property type="entry name" value="Tar_rcpt_lig-bd"/>
</dbReference>
<gene>
    <name evidence="15" type="primary">trg_3</name>
    <name evidence="15" type="ORF">LMG26411_02609</name>
</gene>
<keyword evidence="2" id="KW-1003">Cell membrane</keyword>
<evidence type="ECO:0000256" key="8">
    <source>
        <dbReference type="ARBA" id="ARBA00023136"/>
    </source>
</evidence>
<dbReference type="Gene3D" id="1.20.120.30">
    <property type="entry name" value="Aspartate receptor, ligand-binding domain"/>
    <property type="match status" value="1"/>
</dbReference>
<comment type="similarity">
    <text evidence="10">Belongs to the methyl-accepting chemotaxis (MCP) protein family.</text>
</comment>
<dbReference type="SMART" id="SM00304">
    <property type="entry name" value="HAMP"/>
    <property type="match status" value="1"/>
</dbReference>
<evidence type="ECO:0000256" key="7">
    <source>
        <dbReference type="ARBA" id="ARBA00022989"/>
    </source>
</evidence>
<dbReference type="PANTHER" id="PTHR43531">
    <property type="entry name" value="PROTEIN ICFG"/>
    <property type="match status" value="1"/>
</dbReference>
<dbReference type="InterPro" id="IPR035440">
    <property type="entry name" value="4HB_MCP_dom_sf"/>
</dbReference>
<keyword evidence="6" id="KW-0812">Transmembrane</keyword>
<reference evidence="15 16" key="1">
    <citation type="submission" date="2021-03" db="EMBL/GenBank/DDBJ databases">
        <authorList>
            <person name="Peeters C."/>
        </authorList>
    </citation>
    <scope>NUCLEOTIDE SEQUENCE [LARGE SCALE GENOMIC DNA]</scope>
    <source>
        <strain evidence="15 16">LMG 26411</strain>
    </source>
</reference>
<dbReference type="SUPFAM" id="SSF47170">
    <property type="entry name" value="Aspartate receptor, ligand-binding domain"/>
    <property type="match status" value="1"/>
</dbReference>
<dbReference type="EMBL" id="CAJPVI010000014">
    <property type="protein sequence ID" value="CAG2144704.1"/>
    <property type="molecule type" value="Genomic_DNA"/>
</dbReference>
<keyword evidence="9 11" id="KW-0807">Transducer</keyword>
<dbReference type="Proteomes" id="UP000672657">
    <property type="component" value="Unassembled WGS sequence"/>
</dbReference>
<keyword evidence="3" id="KW-0488">Methylation</keyword>
<dbReference type="CDD" id="cd11386">
    <property type="entry name" value="MCP_signal"/>
    <property type="match status" value="1"/>
</dbReference>
<proteinExistence type="inferred from homology"/>
<dbReference type="PANTHER" id="PTHR43531:SF14">
    <property type="entry name" value="METHYL-ACCEPTING CHEMOTAXIS PROTEIN I-RELATED"/>
    <property type="match status" value="1"/>
</dbReference>
<dbReference type="InterPro" id="IPR003660">
    <property type="entry name" value="HAMP_dom"/>
</dbReference>
<organism evidence="15 16">
    <name type="scientific">Cupriavidus numazuensis</name>
    <dbReference type="NCBI Taxonomy" id="221992"/>
    <lineage>
        <taxon>Bacteria</taxon>
        <taxon>Pseudomonadati</taxon>
        <taxon>Pseudomonadota</taxon>
        <taxon>Betaproteobacteria</taxon>
        <taxon>Burkholderiales</taxon>
        <taxon>Burkholderiaceae</taxon>
        <taxon>Cupriavidus</taxon>
    </lineage>
</organism>
<dbReference type="RefSeq" id="WP_211953683.1">
    <property type="nucleotide sequence ID" value="NZ_CAJPVI010000014.1"/>
</dbReference>
<evidence type="ECO:0000256" key="12">
    <source>
        <dbReference type="SAM" id="MobiDB-lite"/>
    </source>
</evidence>
<name>A0ABN7Q241_9BURK</name>
<evidence type="ECO:0000256" key="11">
    <source>
        <dbReference type="PROSITE-ProRule" id="PRU00284"/>
    </source>
</evidence>
<evidence type="ECO:0000256" key="2">
    <source>
        <dbReference type="ARBA" id="ARBA00022475"/>
    </source>
</evidence>
<evidence type="ECO:0000256" key="6">
    <source>
        <dbReference type="ARBA" id="ARBA00022692"/>
    </source>
</evidence>
<evidence type="ECO:0000256" key="1">
    <source>
        <dbReference type="ARBA" id="ARBA00004429"/>
    </source>
</evidence>
<keyword evidence="4" id="KW-0145">Chemotaxis</keyword>
<dbReference type="PRINTS" id="PR00260">
    <property type="entry name" value="CHEMTRNSDUCR"/>
</dbReference>
<dbReference type="Pfam" id="PF02203">
    <property type="entry name" value="TarH"/>
    <property type="match status" value="1"/>
</dbReference>
<evidence type="ECO:0000256" key="9">
    <source>
        <dbReference type="ARBA" id="ARBA00023224"/>
    </source>
</evidence>
<feature type="region of interest" description="Disordered" evidence="12">
    <location>
        <begin position="314"/>
        <end position="338"/>
    </location>
</feature>
<dbReference type="Gene3D" id="1.10.287.950">
    <property type="entry name" value="Methyl-accepting chemotaxis protein"/>
    <property type="match status" value="1"/>
</dbReference>
<evidence type="ECO:0000256" key="4">
    <source>
        <dbReference type="ARBA" id="ARBA00022500"/>
    </source>
</evidence>
<protein>
    <submittedName>
        <fullName evidence="15">Methyl-accepting chemotaxis protein III</fullName>
    </submittedName>
</protein>
<feature type="domain" description="HAMP" evidence="14">
    <location>
        <begin position="213"/>
        <end position="265"/>
    </location>
</feature>
<dbReference type="CDD" id="cd06225">
    <property type="entry name" value="HAMP"/>
    <property type="match status" value="1"/>
</dbReference>
<evidence type="ECO:0000256" key="5">
    <source>
        <dbReference type="ARBA" id="ARBA00022519"/>
    </source>
</evidence>
<evidence type="ECO:0000256" key="10">
    <source>
        <dbReference type="ARBA" id="ARBA00029447"/>
    </source>
</evidence>
<keyword evidence="7" id="KW-1133">Transmembrane helix</keyword>
<comment type="caution">
    <text evidence="15">The sequence shown here is derived from an EMBL/GenBank/DDBJ whole genome shotgun (WGS) entry which is preliminary data.</text>
</comment>
<evidence type="ECO:0000259" key="14">
    <source>
        <dbReference type="PROSITE" id="PS50885"/>
    </source>
</evidence>
<evidence type="ECO:0000256" key="3">
    <source>
        <dbReference type="ARBA" id="ARBA00022481"/>
    </source>
</evidence>
<dbReference type="Pfam" id="PF00015">
    <property type="entry name" value="MCPsignal"/>
    <property type="match status" value="1"/>
</dbReference>
<feature type="domain" description="Methyl-accepting transducer" evidence="13">
    <location>
        <begin position="270"/>
        <end position="499"/>
    </location>
</feature>
<keyword evidence="5" id="KW-0997">Cell inner membrane</keyword>
<dbReference type="SUPFAM" id="SSF58104">
    <property type="entry name" value="Methyl-accepting chemotaxis protein (MCP) signaling domain"/>
    <property type="match status" value="1"/>
</dbReference>
<dbReference type="Pfam" id="PF00672">
    <property type="entry name" value="HAMP"/>
    <property type="match status" value="1"/>
</dbReference>
<evidence type="ECO:0000259" key="13">
    <source>
        <dbReference type="PROSITE" id="PS50111"/>
    </source>
</evidence>
<evidence type="ECO:0000313" key="16">
    <source>
        <dbReference type="Proteomes" id="UP000672657"/>
    </source>
</evidence>
<keyword evidence="8" id="KW-0472">Membrane</keyword>
<dbReference type="InterPro" id="IPR051310">
    <property type="entry name" value="MCP_chemotaxis"/>
</dbReference>
<dbReference type="InterPro" id="IPR004090">
    <property type="entry name" value="Chemotax_Me-accpt_rcpt"/>
</dbReference>
<accession>A0ABN7Q241</accession>